<evidence type="ECO:0000313" key="2">
    <source>
        <dbReference type="Proteomes" id="UP000015350"/>
    </source>
</evidence>
<dbReference type="AlphaFoldDB" id="S9TFB7"/>
<organism evidence="1 2">
    <name type="scientific">Magnetospirillum fulvum MGU-K5</name>
    <dbReference type="NCBI Taxonomy" id="1316936"/>
    <lineage>
        <taxon>Bacteria</taxon>
        <taxon>Pseudomonadati</taxon>
        <taxon>Pseudomonadota</taxon>
        <taxon>Alphaproteobacteria</taxon>
        <taxon>Rhodospirillales</taxon>
        <taxon>Rhodospirillaceae</taxon>
        <taxon>Magnetospirillum</taxon>
    </lineage>
</organism>
<accession>S9TFB7</accession>
<dbReference type="Proteomes" id="UP000015350">
    <property type="component" value="Unassembled WGS sequence"/>
</dbReference>
<sequence length="148" mass="16444">MLDHRHFHSALIATIASMQITASAVAEMPSKMEMSAFPKMLNESTMSDDQDGPAVFQISQTWGKFLKGSRLIGKYHLSEDGINICIQEIFLADRQKESVGHGQCLVRGAPTSDAVILRKANGTLVVPEAQPFFLYDVPPEWEGRKPQR</sequence>
<dbReference type="RefSeq" id="WP_021132968.1">
    <property type="nucleotide sequence ID" value="NZ_AQPH01000058.1"/>
</dbReference>
<name>S9TFB7_MAGFU</name>
<reference evidence="1 2" key="1">
    <citation type="submission" date="2013-04" db="EMBL/GenBank/DDBJ databases">
        <authorList>
            <person name="Kuznetsov B."/>
            <person name="Ivanovsky R."/>
        </authorList>
    </citation>
    <scope>NUCLEOTIDE SEQUENCE [LARGE SCALE GENOMIC DNA]</scope>
    <source>
        <strain evidence="1 2">MGU-K5</strain>
    </source>
</reference>
<dbReference type="EMBL" id="AQPH01000058">
    <property type="protein sequence ID" value="EPY00966.1"/>
    <property type="molecule type" value="Genomic_DNA"/>
</dbReference>
<evidence type="ECO:0000313" key="1">
    <source>
        <dbReference type="EMBL" id="EPY00966.1"/>
    </source>
</evidence>
<comment type="caution">
    <text evidence="1">The sequence shown here is derived from an EMBL/GenBank/DDBJ whole genome shotgun (WGS) entry which is preliminary data.</text>
</comment>
<dbReference type="STRING" id="1316936.K678_13333"/>
<proteinExistence type="predicted"/>
<gene>
    <name evidence="1" type="ORF">K678_13333</name>
</gene>
<protein>
    <submittedName>
        <fullName evidence="1">Uncharacterized protein</fullName>
    </submittedName>
</protein>